<dbReference type="InterPro" id="IPR047640">
    <property type="entry name" value="RpiR-like"/>
</dbReference>
<dbReference type="InterPro" id="IPR001347">
    <property type="entry name" value="SIS_dom"/>
</dbReference>
<dbReference type="Gene3D" id="1.10.10.10">
    <property type="entry name" value="Winged helix-like DNA-binding domain superfamily/Winged helix DNA-binding domain"/>
    <property type="match status" value="1"/>
</dbReference>
<dbReference type="GO" id="GO:1901135">
    <property type="term" value="P:carbohydrate derivative metabolic process"/>
    <property type="evidence" value="ECO:0007669"/>
    <property type="project" value="InterPro"/>
</dbReference>
<keyword evidence="1" id="KW-0805">Transcription regulation</keyword>
<dbReference type="EMBL" id="CP009896">
    <property type="protein sequence ID" value="AIY19624.2"/>
    <property type="molecule type" value="Genomic_DNA"/>
</dbReference>
<dbReference type="GO" id="GO:0003700">
    <property type="term" value="F:DNA-binding transcription factor activity"/>
    <property type="evidence" value="ECO:0007669"/>
    <property type="project" value="InterPro"/>
</dbReference>
<dbReference type="GO" id="GO:0097367">
    <property type="term" value="F:carbohydrate derivative binding"/>
    <property type="evidence" value="ECO:0007669"/>
    <property type="project" value="InterPro"/>
</dbReference>
<sequence>MRKLLMATLDELSNSERKVGRALLAQYPTAGLTTVVDLASAASVSPPTVVRFVTRLGFPGFPAFQRALVHELNGELGSPLKQYPEKGGPSEEGVLTETHQAFAAMLSASYDELPESEFAKLVKLLCDPGREVRVAGGRFSGSVSEYLVAHLRLLRSGVHHVSNDDLDRRTTIADASGSTVFVIYDYRRYTEQNLGFAERMAARGATVCLMTDNWLSPIAKIARVVLPTRVDSASPFDSLVASMALTESIVAAVAAELGEAGVKRLELLEESPE</sequence>
<name>A0A0A1DQJ6_NOCSI</name>
<dbReference type="CDD" id="cd05013">
    <property type="entry name" value="SIS_RpiR"/>
    <property type="match status" value="1"/>
</dbReference>
<dbReference type="PANTHER" id="PTHR30514:SF18">
    <property type="entry name" value="RPIR-FAMILY TRANSCRIPTIONAL REGULATOR"/>
    <property type="match status" value="1"/>
</dbReference>
<accession>A0A0A1DQJ6</accession>
<evidence type="ECO:0000256" key="3">
    <source>
        <dbReference type="ARBA" id="ARBA00023163"/>
    </source>
</evidence>
<dbReference type="InterPro" id="IPR036388">
    <property type="entry name" value="WH-like_DNA-bd_sf"/>
</dbReference>
<dbReference type="Gene3D" id="3.40.50.10490">
    <property type="entry name" value="Glucose-6-phosphate isomerase like protein, domain 1"/>
    <property type="match status" value="1"/>
</dbReference>
<proteinExistence type="predicted"/>
<dbReference type="InterPro" id="IPR035472">
    <property type="entry name" value="RpiR-like_SIS"/>
</dbReference>
<dbReference type="eggNOG" id="COG1737">
    <property type="taxonomic scope" value="Bacteria"/>
</dbReference>
<protein>
    <submittedName>
        <fullName evidence="5">Transcriptional regulator, RpiR family</fullName>
    </submittedName>
</protein>
<evidence type="ECO:0000313" key="6">
    <source>
        <dbReference type="Proteomes" id="UP000030300"/>
    </source>
</evidence>
<dbReference type="SUPFAM" id="SSF46689">
    <property type="entry name" value="Homeodomain-like"/>
    <property type="match status" value="1"/>
</dbReference>
<dbReference type="Proteomes" id="UP000030300">
    <property type="component" value="Chromosome"/>
</dbReference>
<dbReference type="InterPro" id="IPR046348">
    <property type="entry name" value="SIS_dom_sf"/>
</dbReference>
<feature type="domain" description="HTH rpiR-type" evidence="4">
    <location>
        <begin position="1"/>
        <end position="75"/>
    </location>
</feature>
<dbReference type="SUPFAM" id="SSF53697">
    <property type="entry name" value="SIS domain"/>
    <property type="match status" value="1"/>
</dbReference>
<dbReference type="KEGG" id="psim:KR76_00760"/>
<organism evidence="5 6">
    <name type="scientific">Nocardioides simplex</name>
    <name type="common">Arthrobacter simplex</name>
    <dbReference type="NCBI Taxonomy" id="2045"/>
    <lineage>
        <taxon>Bacteria</taxon>
        <taxon>Bacillati</taxon>
        <taxon>Actinomycetota</taxon>
        <taxon>Actinomycetes</taxon>
        <taxon>Propionibacteriales</taxon>
        <taxon>Nocardioidaceae</taxon>
        <taxon>Pimelobacter</taxon>
    </lineage>
</organism>
<dbReference type="PANTHER" id="PTHR30514">
    <property type="entry name" value="GLUCOKINASE"/>
    <property type="match status" value="1"/>
</dbReference>
<keyword evidence="2" id="KW-0238">DNA-binding</keyword>
<dbReference type="InterPro" id="IPR009057">
    <property type="entry name" value="Homeodomain-like_sf"/>
</dbReference>
<reference evidence="5 6" key="1">
    <citation type="journal article" date="2015" name="Genome Announc.">
        <title>Complete Genome Sequence of Steroid-Transforming Nocardioides simplex VKM Ac-2033D.</title>
        <authorList>
            <person name="Shtratnikova V.Y."/>
            <person name="Schelkunov M.I."/>
            <person name="Pekov Y.A."/>
            <person name="Fokina V.V."/>
            <person name="Logacheva M.D."/>
            <person name="Sokolov S.L."/>
            <person name="Bragin E.Y."/>
            <person name="Ashapkin V.V."/>
            <person name="Donova M.V."/>
        </authorList>
    </citation>
    <scope>NUCLEOTIDE SEQUENCE [LARGE SCALE GENOMIC DNA]</scope>
    <source>
        <strain evidence="5 6">VKM Ac-2033D</strain>
    </source>
</reference>
<keyword evidence="6" id="KW-1185">Reference proteome</keyword>
<evidence type="ECO:0000256" key="1">
    <source>
        <dbReference type="ARBA" id="ARBA00023015"/>
    </source>
</evidence>
<dbReference type="InterPro" id="IPR000281">
    <property type="entry name" value="HTH_RpiR"/>
</dbReference>
<dbReference type="Pfam" id="PF01418">
    <property type="entry name" value="HTH_6"/>
    <property type="match status" value="1"/>
</dbReference>
<evidence type="ECO:0000256" key="2">
    <source>
        <dbReference type="ARBA" id="ARBA00023125"/>
    </source>
</evidence>
<dbReference type="GO" id="GO:0003677">
    <property type="term" value="F:DNA binding"/>
    <property type="evidence" value="ECO:0007669"/>
    <property type="project" value="UniProtKB-KW"/>
</dbReference>
<dbReference type="AlphaFoldDB" id="A0A0A1DQJ6"/>
<dbReference type="Pfam" id="PF01380">
    <property type="entry name" value="SIS"/>
    <property type="match status" value="1"/>
</dbReference>
<evidence type="ECO:0000313" key="5">
    <source>
        <dbReference type="EMBL" id="AIY19624.2"/>
    </source>
</evidence>
<evidence type="ECO:0000259" key="4">
    <source>
        <dbReference type="PROSITE" id="PS51071"/>
    </source>
</evidence>
<dbReference type="HOGENOM" id="CLU_055769_1_2_11"/>
<keyword evidence="3" id="KW-0804">Transcription</keyword>
<dbReference type="STRING" id="2045.KR76_00760"/>
<dbReference type="PROSITE" id="PS51071">
    <property type="entry name" value="HTH_RPIR"/>
    <property type="match status" value="1"/>
</dbReference>
<gene>
    <name evidence="5" type="ORF">KR76_00760</name>
</gene>